<evidence type="ECO:0000313" key="6">
    <source>
        <dbReference type="EMBL" id="OGL98339.1"/>
    </source>
</evidence>
<dbReference type="SMART" id="SM00228">
    <property type="entry name" value="PDZ"/>
    <property type="match status" value="1"/>
</dbReference>
<dbReference type="GO" id="GO:0004252">
    <property type="term" value="F:serine-type endopeptidase activity"/>
    <property type="evidence" value="ECO:0007669"/>
    <property type="project" value="InterPro"/>
</dbReference>
<keyword evidence="4" id="KW-0472">Membrane</keyword>
<feature type="domain" description="PDZ" evidence="5">
    <location>
        <begin position="305"/>
        <end position="396"/>
    </location>
</feature>
<dbReference type="AlphaFoldDB" id="A0A1F7W6D7"/>
<feature type="transmembrane region" description="Helical" evidence="4">
    <location>
        <begin position="12"/>
        <end position="36"/>
    </location>
</feature>
<comment type="similarity">
    <text evidence="1">Belongs to the peptidase S1C family.</text>
</comment>
<keyword evidence="3" id="KW-0378">Hydrolase</keyword>
<keyword evidence="4" id="KW-0812">Transmembrane</keyword>
<gene>
    <name evidence="6" type="ORF">A2304_01420</name>
</gene>
<evidence type="ECO:0000313" key="7">
    <source>
        <dbReference type="Proteomes" id="UP000176501"/>
    </source>
</evidence>
<dbReference type="Gene3D" id="2.30.42.10">
    <property type="match status" value="1"/>
</dbReference>
<dbReference type="InterPro" id="IPR043504">
    <property type="entry name" value="Peptidase_S1_PA_chymotrypsin"/>
</dbReference>
<dbReference type="Pfam" id="PF13180">
    <property type="entry name" value="PDZ_2"/>
    <property type="match status" value="1"/>
</dbReference>
<evidence type="ECO:0000256" key="2">
    <source>
        <dbReference type="ARBA" id="ARBA00022670"/>
    </source>
</evidence>
<reference evidence="6 7" key="1">
    <citation type="journal article" date="2016" name="Nat. Commun.">
        <title>Thousands of microbial genomes shed light on interconnected biogeochemical processes in an aquifer system.</title>
        <authorList>
            <person name="Anantharaman K."/>
            <person name="Brown C.T."/>
            <person name="Hug L.A."/>
            <person name="Sharon I."/>
            <person name="Castelle C.J."/>
            <person name="Probst A.J."/>
            <person name="Thomas B.C."/>
            <person name="Singh A."/>
            <person name="Wilkins M.J."/>
            <person name="Karaoz U."/>
            <person name="Brodie E.L."/>
            <person name="Williams K.H."/>
            <person name="Hubbard S.S."/>
            <person name="Banfield J.F."/>
        </authorList>
    </citation>
    <scope>NUCLEOTIDE SEQUENCE [LARGE SCALE GENOMIC DNA]</scope>
</reference>
<dbReference type="InterPro" id="IPR036034">
    <property type="entry name" value="PDZ_sf"/>
</dbReference>
<evidence type="ECO:0000259" key="5">
    <source>
        <dbReference type="SMART" id="SM00228"/>
    </source>
</evidence>
<dbReference type="Proteomes" id="UP000176501">
    <property type="component" value="Unassembled WGS sequence"/>
</dbReference>
<dbReference type="PANTHER" id="PTHR43343:SF3">
    <property type="entry name" value="PROTEASE DO-LIKE 8, CHLOROPLASTIC"/>
    <property type="match status" value="1"/>
</dbReference>
<dbReference type="SUPFAM" id="SSF50156">
    <property type="entry name" value="PDZ domain-like"/>
    <property type="match status" value="1"/>
</dbReference>
<dbReference type="InterPro" id="IPR009003">
    <property type="entry name" value="Peptidase_S1_PA"/>
</dbReference>
<comment type="caution">
    <text evidence="6">The sequence shown here is derived from an EMBL/GenBank/DDBJ whole genome shotgun (WGS) entry which is preliminary data.</text>
</comment>
<dbReference type="InterPro" id="IPR001940">
    <property type="entry name" value="Peptidase_S1C"/>
</dbReference>
<dbReference type="EMBL" id="MGFE01000020">
    <property type="protein sequence ID" value="OGL98339.1"/>
    <property type="molecule type" value="Genomic_DNA"/>
</dbReference>
<organism evidence="6 7">
    <name type="scientific">Candidatus Uhrbacteria bacterium RIFOXYB2_FULL_57_15</name>
    <dbReference type="NCBI Taxonomy" id="1802422"/>
    <lineage>
        <taxon>Bacteria</taxon>
        <taxon>Candidatus Uhriibacteriota</taxon>
    </lineage>
</organism>
<name>A0A1F7W6D7_9BACT</name>
<dbReference type="Gene3D" id="2.40.10.10">
    <property type="entry name" value="Trypsin-like serine proteases"/>
    <property type="match status" value="2"/>
</dbReference>
<evidence type="ECO:0000256" key="4">
    <source>
        <dbReference type="SAM" id="Phobius"/>
    </source>
</evidence>
<dbReference type="Pfam" id="PF13365">
    <property type="entry name" value="Trypsin_2"/>
    <property type="match status" value="1"/>
</dbReference>
<dbReference type="InterPro" id="IPR051201">
    <property type="entry name" value="Chloro_Bact_Ser_Proteases"/>
</dbReference>
<dbReference type="GO" id="GO:0006508">
    <property type="term" value="P:proteolysis"/>
    <property type="evidence" value="ECO:0007669"/>
    <property type="project" value="UniProtKB-KW"/>
</dbReference>
<dbReference type="PRINTS" id="PR00834">
    <property type="entry name" value="PROTEASES2C"/>
</dbReference>
<keyword evidence="4" id="KW-1133">Transmembrane helix</keyword>
<protein>
    <recommendedName>
        <fullName evidence="5">PDZ domain-containing protein</fullName>
    </recommendedName>
</protein>
<sequence length="411" mass="43210">MEPSRLSGAHQTILVVSVTAAAIIGSVAGAVGAVIMTGAINASDLFGRLSSGDDFSGVDRHIVELIEEESATISVVNDVAPSVVSVVIKRPRGAFYADEFDSYFFDSYSAPPTLTDREASELVEVGGGTGFFMSQDGYVVTNRHVVSDLDATFVVVTNDGVELPATVVARDAFLDIAVLDVAGDGYPVAALGDSDGIRIGQTVIAIGNTLSEYRNTVTKGVVSGINRRVVAGDYGDDEVIERAIQTDAAINPGNSGGPLINLLGEIIGVNTAVSYEGQSIGFAIPIDDVKKVVEDIERYGRIVRPWLGVRYLPVDADVADEFELAYDTGALLVSGSDSETEPAVSAGSPADQAGLLEWDIILSIDGIAIDEDRSLGSLVSELEPEQTVELQIARGDELLTLAATLKELEIE</sequence>
<dbReference type="SUPFAM" id="SSF50494">
    <property type="entry name" value="Trypsin-like serine proteases"/>
    <property type="match status" value="1"/>
</dbReference>
<dbReference type="InterPro" id="IPR001478">
    <property type="entry name" value="PDZ"/>
</dbReference>
<keyword evidence="2" id="KW-0645">Protease</keyword>
<accession>A0A1F7W6D7</accession>
<proteinExistence type="inferred from homology"/>
<evidence type="ECO:0000256" key="1">
    <source>
        <dbReference type="ARBA" id="ARBA00010541"/>
    </source>
</evidence>
<dbReference type="PANTHER" id="PTHR43343">
    <property type="entry name" value="PEPTIDASE S12"/>
    <property type="match status" value="1"/>
</dbReference>
<evidence type="ECO:0000256" key="3">
    <source>
        <dbReference type="ARBA" id="ARBA00022801"/>
    </source>
</evidence>